<dbReference type="Pfam" id="PF00150">
    <property type="entry name" value="Cellulase"/>
    <property type="match status" value="1"/>
</dbReference>
<evidence type="ECO:0000256" key="2">
    <source>
        <dbReference type="ARBA" id="ARBA00022801"/>
    </source>
</evidence>
<dbReference type="SUPFAM" id="SSF51445">
    <property type="entry name" value="(Trans)glycosidases"/>
    <property type="match status" value="1"/>
</dbReference>
<protein>
    <submittedName>
        <fullName evidence="7">Glycoside hydrolase superfamily</fullName>
    </submittedName>
</protein>
<feature type="domain" description="Glycoside hydrolase family 5" evidence="6">
    <location>
        <begin position="90"/>
        <end position="155"/>
    </location>
</feature>
<reference evidence="7" key="1">
    <citation type="submission" date="2023-03" db="EMBL/GenBank/DDBJ databases">
        <title>Massive genome expansion in bonnet fungi (Mycena s.s.) driven by repeated elements and novel gene families across ecological guilds.</title>
        <authorList>
            <consortium name="Lawrence Berkeley National Laboratory"/>
            <person name="Harder C.B."/>
            <person name="Miyauchi S."/>
            <person name="Viragh M."/>
            <person name="Kuo A."/>
            <person name="Thoen E."/>
            <person name="Andreopoulos B."/>
            <person name="Lu D."/>
            <person name="Skrede I."/>
            <person name="Drula E."/>
            <person name="Henrissat B."/>
            <person name="Morin E."/>
            <person name="Kohler A."/>
            <person name="Barry K."/>
            <person name="LaButti K."/>
            <person name="Morin E."/>
            <person name="Salamov A."/>
            <person name="Lipzen A."/>
            <person name="Mereny Z."/>
            <person name="Hegedus B."/>
            <person name="Baldrian P."/>
            <person name="Stursova M."/>
            <person name="Weitz H."/>
            <person name="Taylor A."/>
            <person name="Grigoriev I.V."/>
            <person name="Nagy L.G."/>
            <person name="Martin F."/>
            <person name="Kauserud H."/>
        </authorList>
    </citation>
    <scope>NUCLEOTIDE SEQUENCE</scope>
    <source>
        <strain evidence="7">CBHHK067</strain>
    </source>
</reference>
<comment type="caution">
    <text evidence="7">The sequence shown here is derived from an EMBL/GenBank/DDBJ whole genome shotgun (WGS) entry which is preliminary data.</text>
</comment>
<gene>
    <name evidence="7" type="ORF">B0H17DRAFT_924827</name>
</gene>
<dbReference type="GO" id="GO:0008422">
    <property type="term" value="F:beta-glucosidase activity"/>
    <property type="evidence" value="ECO:0007669"/>
    <property type="project" value="TreeGrafter"/>
</dbReference>
<dbReference type="Proteomes" id="UP001221757">
    <property type="component" value="Unassembled WGS sequence"/>
</dbReference>
<dbReference type="GO" id="GO:0009251">
    <property type="term" value="P:glucan catabolic process"/>
    <property type="evidence" value="ECO:0007669"/>
    <property type="project" value="TreeGrafter"/>
</dbReference>
<dbReference type="InterPro" id="IPR050386">
    <property type="entry name" value="Glycosyl_hydrolase_5"/>
</dbReference>
<evidence type="ECO:0000256" key="1">
    <source>
        <dbReference type="ARBA" id="ARBA00005641"/>
    </source>
</evidence>
<comment type="similarity">
    <text evidence="1 4">Belongs to the glycosyl hydrolase 5 (cellulase A) family.</text>
</comment>
<evidence type="ECO:0000256" key="5">
    <source>
        <dbReference type="SAM" id="SignalP"/>
    </source>
</evidence>
<dbReference type="GO" id="GO:0009986">
    <property type="term" value="C:cell surface"/>
    <property type="evidence" value="ECO:0007669"/>
    <property type="project" value="TreeGrafter"/>
</dbReference>
<evidence type="ECO:0000313" key="8">
    <source>
        <dbReference type="Proteomes" id="UP001221757"/>
    </source>
</evidence>
<dbReference type="Gene3D" id="3.20.20.80">
    <property type="entry name" value="Glycosidases"/>
    <property type="match status" value="1"/>
</dbReference>
<keyword evidence="8" id="KW-1185">Reference proteome</keyword>
<name>A0AAD7DYI9_MYCRO</name>
<keyword evidence="5" id="KW-0732">Signal</keyword>
<proteinExistence type="inferred from homology"/>
<accession>A0AAD7DYI9</accession>
<feature type="signal peptide" evidence="5">
    <location>
        <begin position="1"/>
        <end position="27"/>
    </location>
</feature>
<evidence type="ECO:0000256" key="3">
    <source>
        <dbReference type="ARBA" id="ARBA00023295"/>
    </source>
</evidence>
<evidence type="ECO:0000256" key="4">
    <source>
        <dbReference type="RuleBase" id="RU361153"/>
    </source>
</evidence>
<keyword evidence="2 4" id="KW-0378">Hydrolase</keyword>
<dbReference type="PANTHER" id="PTHR31297">
    <property type="entry name" value="GLUCAN ENDO-1,6-BETA-GLUCOSIDASE B"/>
    <property type="match status" value="1"/>
</dbReference>
<sequence length="188" mass="21299">MSRFSCRLNTGIRLLLGLCWFLTSTLAFTPGFPYATEKVRGVNLGGWLVLEPWITPSLFDNTGNPKIIDEWTFVLLQGRGAATTVLSNHRDTWITESDFAAIKAAGLNHVRLPIGYWAFEVGPGEPYILGKLPYLNKAITWATNHELKLIIDLHGLCLLQRHSKRCLLLNRGSQSWPRASIHGRYRRR</sequence>
<evidence type="ECO:0000313" key="7">
    <source>
        <dbReference type="EMBL" id="KAJ7701216.1"/>
    </source>
</evidence>
<organism evidence="7 8">
    <name type="scientific">Mycena rosella</name>
    <name type="common">Pink bonnet</name>
    <name type="synonym">Agaricus rosellus</name>
    <dbReference type="NCBI Taxonomy" id="1033263"/>
    <lineage>
        <taxon>Eukaryota</taxon>
        <taxon>Fungi</taxon>
        <taxon>Dikarya</taxon>
        <taxon>Basidiomycota</taxon>
        <taxon>Agaricomycotina</taxon>
        <taxon>Agaricomycetes</taxon>
        <taxon>Agaricomycetidae</taxon>
        <taxon>Agaricales</taxon>
        <taxon>Marasmiineae</taxon>
        <taxon>Mycenaceae</taxon>
        <taxon>Mycena</taxon>
    </lineage>
</organism>
<dbReference type="AlphaFoldDB" id="A0AAD7DYI9"/>
<dbReference type="GO" id="GO:0005576">
    <property type="term" value="C:extracellular region"/>
    <property type="evidence" value="ECO:0007669"/>
    <property type="project" value="TreeGrafter"/>
</dbReference>
<dbReference type="EMBL" id="JARKIE010000018">
    <property type="protein sequence ID" value="KAJ7701216.1"/>
    <property type="molecule type" value="Genomic_DNA"/>
</dbReference>
<feature type="chain" id="PRO_5042085450" evidence="5">
    <location>
        <begin position="28"/>
        <end position="188"/>
    </location>
</feature>
<dbReference type="PANTHER" id="PTHR31297:SF42">
    <property type="entry name" value="GLYCOSIDE HYDROLASE FAMILY 5 DOMAIN-CONTAINING PROTEIN"/>
    <property type="match status" value="1"/>
</dbReference>
<dbReference type="InterPro" id="IPR017853">
    <property type="entry name" value="GH"/>
</dbReference>
<keyword evidence="3 4" id="KW-0326">Glycosidase</keyword>
<evidence type="ECO:0000259" key="6">
    <source>
        <dbReference type="Pfam" id="PF00150"/>
    </source>
</evidence>
<dbReference type="InterPro" id="IPR001547">
    <property type="entry name" value="Glyco_hydro_5"/>
</dbReference>